<comment type="caution">
    <text evidence="1">The sequence shown here is derived from an EMBL/GenBank/DDBJ whole genome shotgun (WGS) entry which is preliminary data.</text>
</comment>
<dbReference type="EMBL" id="PZQS01000006">
    <property type="protein sequence ID" value="PVD28932.1"/>
    <property type="molecule type" value="Genomic_DNA"/>
</dbReference>
<proteinExistence type="predicted"/>
<organism evidence="1 2">
    <name type="scientific">Pomacea canaliculata</name>
    <name type="common">Golden apple snail</name>
    <dbReference type="NCBI Taxonomy" id="400727"/>
    <lineage>
        <taxon>Eukaryota</taxon>
        <taxon>Metazoa</taxon>
        <taxon>Spiralia</taxon>
        <taxon>Lophotrochozoa</taxon>
        <taxon>Mollusca</taxon>
        <taxon>Gastropoda</taxon>
        <taxon>Caenogastropoda</taxon>
        <taxon>Architaenioglossa</taxon>
        <taxon>Ampullarioidea</taxon>
        <taxon>Ampullariidae</taxon>
        <taxon>Pomacea</taxon>
    </lineage>
</organism>
<evidence type="ECO:0000313" key="1">
    <source>
        <dbReference type="EMBL" id="PVD28932.1"/>
    </source>
</evidence>
<sequence length="71" mass="8269">MAGLVDGFREYVCTTLFHHLILVTWRLDFSRHSHAQGFRSFSNKKTFLAFFHTIVMQQRNTGINGDRPEAL</sequence>
<name>A0A2T7P670_POMCA</name>
<accession>A0A2T7P670</accession>
<protein>
    <submittedName>
        <fullName evidence="1">Uncharacterized protein</fullName>
    </submittedName>
</protein>
<dbReference type="Proteomes" id="UP000245119">
    <property type="component" value="Linkage Group LG6"/>
</dbReference>
<keyword evidence="2" id="KW-1185">Reference proteome</keyword>
<dbReference type="AlphaFoldDB" id="A0A2T7P670"/>
<reference evidence="1 2" key="1">
    <citation type="submission" date="2018-04" db="EMBL/GenBank/DDBJ databases">
        <title>The genome of golden apple snail Pomacea canaliculata provides insight into stress tolerance and invasive adaptation.</title>
        <authorList>
            <person name="Liu C."/>
            <person name="Liu B."/>
            <person name="Ren Y."/>
            <person name="Zhang Y."/>
            <person name="Wang H."/>
            <person name="Li S."/>
            <person name="Jiang F."/>
            <person name="Yin L."/>
            <person name="Zhang G."/>
            <person name="Qian W."/>
            <person name="Fan W."/>
        </authorList>
    </citation>
    <scope>NUCLEOTIDE SEQUENCE [LARGE SCALE GENOMIC DNA]</scope>
    <source>
        <strain evidence="1">SZHN2017</strain>
        <tissue evidence="1">Muscle</tissue>
    </source>
</reference>
<evidence type="ECO:0000313" key="2">
    <source>
        <dbReference type="Proteomes" id="UP000245119"/>
    </source>
</evidence>
<gene>
    <name evidence="1" type="ORF">C0Q70_11527</name>
</gene>